<reference evidence="2" key="1">
    <citation type="submission" date="2020-05" db="EMBL/GenBank/DDBJ databases">
        <title>WGS assembly of Panicum virgatum.</title>
        <authorList>
            <person name="Lovell J.T."/>
            <person name="Jenkins J."/>
            <person name="Shu S."/>
            <person name="Juenger T.E."/>
            <person name="Schmutz J."/>
        </authorList>
    </citation>
    <scope>NUCLEOTIDE SEQUENCE</scope>
    <source>
        <strain evidence="2">AP13</strain>
    </source>
</reference>
<keyword evidence="3" id="KW-1185">Reference proteome</keyword>
<gene>
    <name evidence="2" type="ORF">PVAP13_1NG283319</name>
</gene>
<comment type="caution">
    <text evidence="2">The sequence shown here is derived from an EMBL/GenBank/DDBJ whole genome shotgun (WGS) entry which is preliminary data.</text>
</comment>
<dbReference type="Proteomes" id="UP000823388">
    <property type="component" value="Chromosome 1N"/>
</dbReference>
<accession>A0A8T0X228</accession>
<evidence type="ECO:0000313" key="3">
    <source>
        <dbReference type="Proteomes" id="UP000823388"/>
    </source>
</evidence>
<proteinExistence type="predicted"/>
<evidence type="ECO:0000256" key="1">
    <source>
        <dbReference type="SAM" id="MobiDB-lite"/>
    </source>
</evidence>
<organism evidence="2 3">
    <name type="scientific">Panicum virgatum</name>
    <name type="common">Blackwell switchgrass</name>
    <dbReference type="NCBI Taxonomy" id="38727"/>
    <lineage>
        <taxon>Eukaryota</taxon>
        <taxon>Viridiplantae</taxon>
        <taxon>Streptophyta</taxon>
        <taxon>Embryophyta</taxon>
        <taxon>Tracheophyta</taxon>
        <taxon>Spermatophyta</taxon>
        <taxon>Magnoliopsida</taxon>
        <taxon>Liliopsida</taxon>
        <taxon>Poales</taxon>
        <taxon>Poaceae</taxon>
        <taxon>PACMAD clade</taxon>
        <taxon>Panicoideae</taxon>
        <taxon>Panicodae</taxon>
        <taxon>Paniceae</taxon>
        <taxon>Panicinae</taxon>
        <taxon>Panicum</taxon>
        <taxon>Panicum sect. Hiantes</taxon>
    </lineage>
</organism>
<protein>
    <submittedName>
        <fullName evidence="2">Uncharacterized protein</fullName>
    </submittedName>
</protein>
<dbReference type="EMBL" id="CM029038">
    <property type="protein sequence ID" value="KAG2651374.1"/>
    <property type="molecule type" value="Genomic_DNA"/>
</dbReference>
<evidence type="ECO:0000313" key="2">
    <source>
        <dbReference type="EMBL" id="KAG2651374.1"/>
    </source>
</evidence>
<feature type="compositionally biased region" description="Polar residues" evidence="1">
    <location>
        <begin position="1"/>
        <end position="26"/>
    </location>
</feature>
<sequence>MTGFLQSSSNKRSCSQIQCGSSTYNPVGSDPYDNRNKRRKYMAQKRLAHEAARVVTQESIHCGRFPQEYIDALKGIV</sequence>
<name>A0A8T0X228_PANVG</name>
<feature type="region of interest" description="Disordered" evidence="1">
    <location>
        <begin position="1"/>
        <end position="38"/>
    </location>
</feature>
<dbReference type="AlphaFoldDB" id="A0A8T0X228"/>